<feature type="compositionally biased region" description="Polar residues" evidence="2">
    <location>
        <begin position="680"/>
        <end position="689"/>
    </location>
</feature>
<feature type="region of interest" description="Disordered" evidence="2">
    <location>
        <begin position="976"/>
        <end position="1018"/>
    </location>
</feature>
<evidence type="ECO:0000256" key="1">
    <source>
        <dbReference type="SAM" id="Coils"/>
    </source>
</evidence>
<evidence type="ECO:0000313" key="4">
    <source>
        <dbReference type="Proteomes" id="UP000235371"/>
    </source>
</evidence>
<dbReference type="GeneID" id="36596690"/>
<dbReference type="GO" id="GO:0005200">
    <property type="term" value="F:structural constituent of cytoskeleton"/>
    <property type="evidence" value="ECO:0007669"/>
    <property type="project" value="TreeGrafter"/>
</dbReference>
<name>A0A2J6T6S0_9HELO</name>
<feature type="compositionally biased region" description="Low complexity" evidence="2">
    <location>
        <begin position="640"/>
        <end position="651"/>
    </location>
</feature>
<dbReference type="PANTHER" id="PTHR47357">
    <property type="entry name" value="COP1-INTERACTIVE PROTEIN 1"/>
    <property type="match status" value="1"/>
</dbReference>
<evidence type="ECO:0000256" key="2">
    <source>
        <dbReference type="SAM" id="MobiDB-lite"/>
    </source>
</evidence>
<keyword evidence="1" id="KW-0175">Coiled coil</keyword>
<feature type="compositionally biased region" description="Basic and acidic residues" evidence="2">
    <location>
        <begin position="1007"/>
        <end position="1018"/>
    </location>
</feature>
<dbReference type="OrthoDB" id="5376140at2759"/>
<organism evidence="3 4">
    <name type="scientific">Hyaloscypha bicolor E</name>
    <dbReference type="NCBI Taxonomy" id="1095630"/>
    <lineage>
        <taxon>Eukaryota</taxon>
        <taxon>Fungi</taxon>
        <taxon>Dikarya</taxon>
        <taxon>Ascomycota</taxon>
        <taxon>Pezizomycotina</taxon>
        <taxon>Leotiomycetes</taxon>
        <taxon>Helotiales</taxon>
        <taxon>Hyaloscyphaceae</taxon>
        <taxon>Hyaloscypha</taxon>
        <taxon>Hyaloscypha bicolor</taxon>
    </lineage>
</organism>
<reference evidence="3 4" key="1">
    <citation type="submission" date="2016-04" db="EMBL/GenBank/DDBJ databases">
        <title>A degradative enzymes factory behind the ericoid mycorrhizal symbiosis.</title>
        <authorList>
            <consortium name="DOE Joint Genome Institute"/>
            <person name="Martino E."/>
            <person name="Morin E."/>
            <person name="Grelet G."/>
            <person name="Kuo A."/>
            <person name="Kohler A."/>
            <person name="Daghino S."/>
            <person name="Barry K."/>
            <person name="Choi C."/>
            <person name="Cichocki N."/>
            <person name="Clum A."/>
            <person name="Copeland A."/>
            <person name="Hainaut M."/>
            <person name="Haridas S."/>
            <person name="Labutti K."/>
            <person name="Lindquist E."/>
            <person name="Lipzen A."/>
            <person name="Khouja H.-R."/>
            <person name="Murat C."/>
            <person name="Ohm R."/>
            <person name="Olson A."/>
            <person name="Spatafora J."/>
            <person name="Veneault-Fourrey C."/>
            <person name="Henrissat B."/>
            <person name="Grigoriev I."/>
            <person name="Martin F."/>
            <person name="Perotto S."/>
        </authorList>
    </citation>
    <scope>NUCLEOTIDE SEQUENCE [LARGE SCALE GENOMIC DNA]</scope>
    <source>
        <strain evidence="3 4">E</strain>
    </source>
</reference>
<gene>
    <name evidence="3" type="ORF">K444DRAFT_724253</name>
</gene>
<dbReference type="GO" id="GO:0005856">
    <property type="term" value="C:cytoskeleton"/>
    <property type="evidence" value="ECO:0007669"/>
    <property type="project" value="TreeGrafter"/>
</dbReference>
<keyword evidence="4" id="KW-1185">Reference proteome</keyword>
<protein>
    <submittedName>
        <fullName evidence="3">Uncharacterized protein</fullName>
    </submittedName>
</protein>
<dbReference type="InParanoid" id="A0A2J6T6S0"/>
<sequence>MDFFTKYEDESDVELSNDLNEDRDVLKKGRQPIGLSRNYVPDLDSRDAFREFYQNWMDGMIQTQKVVREDINIKMKETPIDWAATAHRPVSGEMLGFIRFHKRHLYCHLTPMSDNQITKRMLEDSTRKMNGEERDLKGNIWEDVTVKIGKVYNSKGREIEFDGFKNWMEVSFDLYRPSRVLKTANGDLVMDKGFGGRMYLKGLFLSCNHGTRTLKFGYNFYQGDVNRDRQHMSDLRRQASTLALIWAESIKKGDHGALAEYTKMLREEDAKRWADVNLSSEYMTKDTATVVWKAIMEGELSSTMFFYNKKTEAQDVKTISKCLNKTPVPLPNSLWEPLKKYSLVRTPDEQRHHKLSNASPSDLAQSPYSEAINRSLKAILALDDRTKDLTIVFKSGEQADLDLLFEGSNLLINDKWLDFQRSHSKAPCWLSRHGVKSYKMPCDHIVTRLHDLILHELTKGPVSQLDKSTESKATLRLKVSDSLRQMPRMIEISQGLKPRELIVTWTMLERDLVFKMYGFDLRCQVTLHRESTCSDKKMDILFYIGETSTHSFRDAVVSEKRKRGQCANLKAETLKEDDAGLPKEDKGIAECGCSYQIVSQGDSGILFQGLDPEEAYFPMVARDYEQAFFGFPPEAIRPAAPQSAAQPVSVSKNVSAENSMPAPAASHRSDAASDHADGATNDTARTSNFGDEKQGEESSLMVDNDNSQERQSLGDEPTASIQNSKQEISKKLMSELRSALAKLKVKEDMSNSTARKLQVKEQELAAALESLENKELELRQAKADSDAQKQRLESTIEDLEGEIQQLQETQTETETQGTELSGTIENLRTELEQLRAEKNEIESQVQQRIDAEMSAAGRIGQGAAEEVQQAGEEQMANENQTGESVAEMREQLLEFQASNEVLEIQAGHARELQASNEALKIQVDQARADHASIMTTLRGVSGMIQGVLGLGSKEMMVATLQSVLGMLRGVLNLDTRVSNPASGTKHTRVREEDDDGGDLANVPKRFRQAEHADLTEEL</sequence>
<feature type="region of interest" description="Disordered" evidence="2">
    <location>
        <begin position="640"/>
        <end position="726"/>
    </location>
</feature>
<dbReference type="Proteomes" id="UP000235371">
    <property type="component" value="Unassembled WGS sequence"/>
</dbReference>
<dbReference type="PANTHER" id="PTHR47357:SF1">
    <property type="entry name" value="SPINDLE POLE BODY COMPONENT 110"/>
    <property type="match status" value="1"/>
</dbReference>
<accession>A0A2J6T6S0</accession>
<feature type="coiled-coil region" evidence="1">
    <location>
        <begin position="754"/>
        <end position="851"/>
    </location>
</feature>
<feature type="region of interest" description="Disordered" evidence="2">
    <location>
        <begin position="859"/>
        <end position="884"/>
    </location>
</feature>
<evidence type="ECO:0000313" key="3">
    <source>
        <dbReference type="EMBL" id="PMD58719.1"/>
    </source>
</evidence>
<feature type="compositionally biased region" description="Low complexity" evidence="2">
    <location>
        <begin position="861"/>
        <end position="876"/>
    </location>
</feature>
<feature type="compositionally biased region" description="Basic and acidic residues" evidence="2">
    <location>
        <begin position="667"/>
        <end position="677"/>
    </location>
</feature>
<proteinExistence type="predicted"/>
<dbReference type="EMBL" id="KZ613817">
    <property type="protein sequence ID" value="PMD58719.1"/>
    <property type="molecule type" value="Genomic_DNA"/>
</dbReference>
<feature type="coiled-coil region" evidence="1">
    <location>
        <begin position="885"/>
        <end position="929"/>
    </location>
</feature>
<dbReference type="AlphaFoldDB" id="A0A2J6T6S0"/>
<dbReference type="RefSeq" id="XP_024735623.1">
    <property type="nucleotide sequence ID" value="XM_024888614.1"/>
</dbReference>